<organism evidence="1 2">
    <name type="scientific">Bacillus luti</name>
    <dbReference type="NCBI Taxonomy" id="2026191"/>
    <lineage>
        <taxon>Bacteria</taxon>
        <taxon>Bacillati</taxon>
        <taxon>Bacillota</taxon>
        <taxon>Bacilli</taxon>
        <taxon>Bacillales</taxon>
        <taxon>Bacillaceae</taxon>
        <taxon>Bacillus</taxon>
        <taxon>Bacillus cereus group</taxon>
    </lineage>
</organism>
<evidence type="ECO:0000313" key="2">
    <source>
        <dbReference type="Proteomes" id="UP001365619"/>
    </source>
</evidence>
<dbReference type="RefSeq" id="WP_000544074.1">
    <property type="nucleotide sequence ID" value="NZ_CBCSGN010000001.1"/>
</dbReference>
<dbReference type="EMBL" id="JBBAGW010000002">
    <property type="protein sequence ID" value="MEI5928624.1"/>
    <property type="molecule type" value="Genomic_DNA"/>
</dbReference>
<name>A0ABU8HQ62_9BACI</name>
<proteinExistence type="predicted"/>
<sequence>MHEEIRAFFCLFLSEIGNSENGDENAVYRCKDFTNETIPFFA</sequence>
<keyword evidence="2" id="KW-1185">Reference proteome</keyword>
<dbReference type="GeneID" id="300962449"/>
<dbReference type="Proteomes" id="UP001365619">
    <property type="component" value="Unassembled WGS sequence"/>
</dbReference>
<protein>
    <submittedName>
        <fullName evidence="1">ADP-ribose pyrophosphatase</fullName>
    </submittedName>
</protein>
<evidence type="ECO:0000313" key="1">
    <source>
        <dbReference type="EMBL" id="MEI5928624.1"/>
    </source>
</evidence>
<comment type="caution">
    <text evidence="1">The sequence shown here is derived from an EMBL/GenBank/DDBJ whole genome shotgun (WGS) entry which is preliminary data.</text>
</comment>
<accession>A0ABU8HQ62</accession>
<gene>
    <name evidence="1" type="ORF">WBS43_07815</name>
</gene>
<reference evidence="1 2" key="1">
    <citation type="submission" date="2024-03" db="EMBL/GenBank/DDBJ databases">
        <title>A Rare Waterborne Outbreak of Bacillus cereus in China: Epidemiologic Survey, Genomic Insights and Virulence Characteristics.</title>
        <authorList>
            <person name="Wang S."/>
        </authorList>
    </citation>
    <scope>NUCLEOTIDE SEQUENCE [LARGE SCALE GENOMIC DNA]</scope>
    <source>
        <strain evidence="1 2">BC008</strain>
    </source>
</reference>